<dbReference type="PRINTS" id="PR00081">
    <property type="entry name" value="GDHRDH"/>
</dbReference>
<dbReference type="NCBIfam" id="NF006073">
    <property type="entry name" value="PRK08219.1"/>
    <property type="match status" value="1"/>
</dbReference>
<dbReference type="PANTHER" id="PTHR44196">
    <property type="entry name" value="DEHYDROGENASE/REDUCTASE SDR FAMILY MEMBER 7B"/>
    <property type="match status" value="1"/>
</dbReference>
<dbReference type="PANTHER" id="PTHR44196:SF1">
    <property type="entry name" value="DEHYDROGENASE_REDUCTASE SDR FAMILY MEMBER 7B"/>
    <property type="match status" value="1"/>
</dbReference>
<dbReference type="SMART" id="SM00822">
    <property type="entry name" value="PKS_KR"/>
    <property type="match status" value="1"/>
</dbReference>
<dbReference type="GO" id="GO:0016491">
    <property type="term" value="F:oxidoreductase activity"/>
    <property type="evidence" value="ECO:0007669"/>
    <property type="project" value="UniProtKB-KW"/>
</dbReference>
<gene>
    <name evidence="4" type="ORF">JZY06_05920</name>
</gene>
<feature type="domain" description="Ketoreductase" evidence="3">
    <location>
        <begin position="5"/>
        <end position="183"/>
    </location>
</feature>
<evidence type="ECO:0000313" key="5">
    <source>
        <dbReference type="Proteomes" id="UP000664332"/>
    </source>
</evidence>
<dbReference type="InterPro" id="IPR036291">
    <property type="entry name" value="NAD(P)-bd_dom_sf"/>
</dbReference>
<keyword evidence="5" id="KW-1185">Reference proteome</keyword>
<comment type="caution">
    <text evidence="4">The sequence shown here is derived from an EMBL/GenBank/DDBJ whole genome shotgun (WGS) entry which is preliminary data.</text>
</comment>
<keyword evidence="2" id="KW-0560">Oxidoreductase</keyword>
<dbReference type="Proteomes" id="UP000664332">
    <property type="component" value="Unassembled WGS sequence"/>
</dbReference>
<dbReference type="RefSeq" id="WP_207119123.1">
    <property type="nucleotide sequence ID" value="NZ_JAFLEQ010000008.1"/>
</dbReference>
<dbReference type="SUPFAM" id="SSF51735">
    <property type="entry name" value="NAD(P)-binding Rossmann-fold domains"/>
    <property type="match status" value="1"/>
</dbReference>
<protein>
    <submittedName>
        <fullName evidence="4">SDR family oxidoreductase</fullName>
    </submittedName>
</protein>
<evidence type="ECO:0000313" key="4">
    <source>
        <dbReference type="EMBL" id="MBN9644154.1"/>
    </source>
</evidence>
<evidence type="ECO:0000256" key="1">
    <source>
        <dbReference type="ARBA" id="ARBA00006484"/>
    </source>
</evidence>
<dbReference type="PROSITE" id="PS00061">
    <property type="entry name" value="ADH_SHORT"/>
    <property type="match status" value="1"/>
</dbReference>
<dbReference type="GO" id="GO:0016020">
    <property type="term" value="C:membrane"/>
    <property type="evidence" value="ECO:0007669"/>
    <property type="project" value="TreeGrafter"/>
</dbReference>
<reference evidence="4" key="1">
    <citation type="submission" date="2021-03" db="EMBL/GenBank/DDBJ databases">
        <authorList>
            <person name="Sun Q."/>
        </authorList>
    </citation>
    <scope>NUCLEOTIDE SEQUENCE</scope>
    <source>
        <strain evidence="4">CCM 8862</strain>
    </source>
</reference>
<name>A0A939DZJ6_9CORY</name>
<dbReference type="InterPro" id="IPR057326">
    <property type="entry name" value="KR_dom"/>
</dbReference>
<dbReference type="InterPro" id="IPR020904">
    <property type="entry name" value="Sc_DH/Rdtase_CS"/>
</dbReference>
<evidence type="ECO:0000256" key="2">
    <source>
        <dbReference type="ARBA" id="ARBA00023002"/>
    </source>
</evidence>
<dbReference type="EMBL" id="JAFLEQ010000008">
    <property type="protein sequence ID" value="MBN9644154.1"/>
    <property type="molecule type" value="Genomic_DNA"/>
</dbReference>
<organism evidence="4 5">
    <name type="scientific">Corynebacterium mendelii</name>
    <dbReference type="NCBI Taxonomy" id="2765362"/>
    <lineage>
        <taxon>Bacteria</taxon>
        <taxon>Bacillati</taxon>
        <taxon>Actinomycetota</taxon>
        <taxon>Actinomycetes</taxon>
        <taxon>Mycobacteriales</taxon>
        <taxon>Corynebacteriaceae</taxon>
        <taxon>Corynebacterium</taxon>
    </lineage>
</organism>
<accession>A0A939DZJ6</accession>
<comment type="similarity">
    <text evidence="1">Belongs to the short-chain dehydrogenases/reductases (SDR) family.</text>
</comment>
<dbReference type="Pfam" id="PF00106">
    <property type="entry name" value="adh_short"/>
    <property type="match status" value="1"/>
</dbReference>
<dbReference type="InterPro" id="IPR002347">
    <property type="entry name" value="SDR_fam"/>
</dbReference>
<proteinExistence type="inferred from homology"/>
<sequence>MHELPVAVVTGATSGIGRSVVDELKKTHRVYALGRNQRALWELDRHTNVTAVEVDLLDALVGGAESEGLAQLRALPKIDALIHSAGVARHGSLQDAGIELWREMADINVLVPALLTKMLLDRLKAAEGTVVFVNSGASQKPAPGMGVYAATKSALKGLADTFRVEIAGHGVKVTTVSPGPTDTPMQEKLVAERDDTYMPAHYIAPQEVAEAVAVAVRAGSSVQLTDINVRPRIELSDRDD</sequence>
<evidence type="ECO:0000259" key="3">
    <source>
        <dbReference type="SMART" id="SM00822"/>
    </source>
</evidence>
<dbReference type="Gene3D" id="3.40.50.720">
    <property type="entry name" value="NAD(P)-binding Rossmann-like Domain"/>
    <property type="match status" value="1"/>
</dbReference>
<dbReference type="AlphaFoldDB" id="A0A939DZJ6"/>